<dbReference type="PANTHER" id="PTHR22911">
    <property type="entry name" value="ACYL-MALONYL CONDENSING ENZYME-RELATED"/>
    <property type="match status" value="1"/>
</dbReference>
<dbReference type="EMBL" id="CABPRZ010000014">
    <property type="protein sequence ID" value="VVE26820.1"/>
    <property type="molecule type" value="Genomic_DNA"/>
</dbReference>
<proteinExistence type="predicted"/>
<dbReference type="RefSeq" id="WP_150698187.1">
    <property type="nucleotide sequence ID" value="NZ_CABPRZ010000014.1"/>
</dbReference>
<dbReference type="GO" id="GO:0016020">
    <property type="term" value="C:membrane"/>
    <property type="evidence" value="ECO:0007669"/>
    <property type="project" value="InterPro"/>
</dbReference>
<evidence type="ECO:0000313" key="3">
    <source>
        <dbReference type="EMBL" id="VVE26820.1"/>
    </source>
</evidence>
<keyword evidence="1" id="KW-0472">Membrane</keyword>
<feature type="transmembrane region" description="Helical" evidence="1">
    <location>
        <begin position="83"/>
        <end position="102"/>
    </location>
</feature>
<name>A0A5E4WT01_9BURK</name>
<feature type="transmembrane region" description="Helical" evidence="1">
    <location>
        <begin position="138"/>
        <end position="157"/>
    </location>
</feature>
<keyword evidence="4" id="KW-1185">Reference proteome</keyword>
<gene>
    <name evidence="3" type="ORF">PTE30175_03348</name>
</gene>
<feature type="transmembrane region" description="Helical" evidence="1">
    <location>
        <begin position="49"/>
        <end position="71"/>
    </location>
</feature>
<evidence type="ECO:0000313" key="4">
    <source>
        <dbReference type="Proteomes" id="UP000414233"/>
    </source>
</evidence>
<feature type="domain" description="EamA" evidence="2">
    <location>
        <begin position="26"/>
        <end position="153"/>
    </location>
</feature>
<organism evidence="3 4">
    <name type="scientific">Pandoraea terrae</name>
    <dbReference type="NCBI Taxonomy" id="1537710"/>
    <lineage>
        <taxon>Bacteria</taxon>
        <taxon>Pseudomonadati</taxon>
        <taxon>Pseudomonadota</taxon>
        <taxon>Betaproteobacteria</taxon>
        <taxon>Burkholderiales</taxon>
        <taxon>Burkholderiaceae</taxon>
        <taxon>Pandoraea</taxon>
    </lineage>
</organism>
<dbReference type="Pfam" id="PF00892">
    <property type="entry name" value="EamA"/>
    <property type="match status" value="1"/>
</dbReference>
<feature type="transmembrane region" description="Helical" evidence="1">
    <location>
        <begin position="201"/>
        <end position="218"/>
    </location>
</feature>
<feature type="transmembrane region" description="Helical" evidence="1">
    <location>
        <begin position="268"/>
        <end position="287"/>
    </location>
</feature>
<evidence type="ECO:0000256" key="1">
    <source>
        <dbReference type="SAM" id="Phobius"/>
    </source>
</evidence>
<accession>A0A5E4WT01</accession>
<dbReference type="AlphaFoldDB" id="A0A5E4WT01"/>
<protein>
    <submittedName>
        <fullName evidence="3">EamA family transporter</fullName>
    </submittedName>
</protein>
<feature type="transmembrane region" description="Helical" evidence="1">
    <location>
        <begin position="293"/>
        <end position="312"/>
    </location>
</feature>
<dbReference type="InterPro" id="IPR000620">
    <property type="entry name" value="EamA_dom"/>
</dbReference>
<feature type="transmembrane region" description="Helical" evidence="1">
    <location>
        <begin position="169"/>
        <end position="189"/>
    </location>
</feature>
<feature type="transmembrane region" description="Helical" evidence="1">
    <location>
        <begin position="108"/>
        <end position="131"/>
    </location>
</feature>
<dbReference type="PANTHER" id="PTHR22911:SF137">
    <property type="entry name" value="SOLUTE CARRIER FAMILY 35 MEMBER G2-RELATED"/>
    <property type="match status" value="1"/>
</dbReference>
<feature type="transmembrane region" description="Helical" evidence="1">
    <location>
        <begin position="238"/>
        <end position="256"/>
    </location>
</feature>
<dbReference type="Proteomes" id="UP000414233">
    <property type="component" value="Unassembled WGS sequence"/>
</dbReference>
<feature type="transmembrane region" description="Helical" evidence="1">
    <location>
        <begin position="24"/>
        <end position="43"/>
    </location>
</feature>
<reference evidence="3 4" key="1">
    <citation type="submission" date="2019-08" db="EMBL/GenBank/DDBJ databases">
        <authorList>
            <person name="Peeters C."/>
        </authorList>
    </citation>
    <scope>NUCLEOTIDE SEQUENCE [LARGE SCALE GENOMIC DNA]</scope>
    <source>
        <strain evidence="3 4">LMG 30175</strain>
    </source>
</reference>
<dbReference type="OrthoDB" id="5295396at2"/>
<dbReference type="SUPFAM" id="SSF103481">
    <property type="entry name" value="Multidrug resistance efflux transporter EmrE"/>
    <property type="match status" value="2"/>
</dbReference>
<sequence length="328" mass="33904">MTVAGNGTQPGATPAGGGCYARTAPALAILLGSSVWGLAWYPYRVLQLWGVDAVSSQACTALIALLFLGVIYRRSFASLTWSWLLPGVALAGGITNVAFVWGTTHGHVMRVLLLFYLTPVWTALFAHWVLGERLTARGAALIVLALGGAGLMLWSPAMGWPVPNNAAEWAGTVAGAAFAMNNVLFRRISQSLPDVRPGMRSWVLYLGCLAAGLLMLPFDGGLASGAAAVTALTTDMPAAAVAVALGCAVAVTNVIVQFGLERVPANRAALIMLFEIVVAALSSWWLASEGMGAREIAGGLCIVAAGALAGILPEPKRCKSATAGDAMV</sequence>
<evidence type="ECO:0000259" key="2">
    <source>
        <dbReference type="Pfam" id="PF00892"/>
    </source>
</evidence>
<keyword evidence="1" id="KW-0812">Transmembrane</keyword>
<keyword evidence="1" id="KW-1133">Transmembrane helix</keyword>
<dbReference type="InterPro" id="IPR037185">
    <property type="entry name" value="EmrE-like"/>
</dbReference>